<evidence type="ECO:0000313" key="3">
    <source>
        <dbReference type="Proteomes" id="UP000292082"/>
    </source>
</evidence>
<reference evidence="2 3" key="1">
    <citation type="submission" date="2019-01" db="EMBL/GenBank/DDBJ databases">
        <title>Draft genome sequences of three monokaryotic isolates of the white-rot basidiomycete fungus Dichomitus squalens.</title>
        <authorList>
            <consortium name="DOE Joint Genome Institute"/>
            <person name="Lopez S.C."/>
            <person name="Andreopoulos B."/>
            <person name="Pangilinan J."/>
            <person name="Lipzen A."/>
            <person name="Riley R."/>
            <person name="Ahrendt S."/>
            <person name="Ng V."/>
            <person name="Barry K."/>
            <person name="Daum C."/>
            <person name="Grigoriev I.V."/>
            <person name="Hilden K.S."/>
            <person name="Makela M.R."/>
            <person name="de Vries R.P."/>
        </authorList>
    </citation>
    <scope>NUCLEOTIDE SEQUENCE [LARGE SCALE GENOMIC DNA]</scope>
    <source>
        <strain evidence="2 3">CBS 464.89</strain>
        <strain evidence="1">OM18370.1</strain>
    </source>
</reference>
<name>A0A4V2K9G4_9APHY</name>
<evidence type="ECO:0000313" key="2">
    <source>
        <dbReference type="EMBL" id="TBU63758.1"/>
    </source>
</evidence>
<accession>A0A4V2K9G4</accession>
<gene>
    <name evidence="2" type="ORF">BD310DRAFT_1035498</name>
    <name evidence="1" type="ORF">BD311DRAFT_784304</name>
</gene>
<dbReference type="OrthoDB" id="28868at2759"/>
<keyword evidence="3" id="KW-1185">Reference proteome</keyword>
<organism evidence="2 3">
    <name type="scientific">Dichomitus squalens</name>
    <dbReference type="NCBI Taxonomy" id="114155"/>
    <lineage>
        <taxon>Eukaryota</taxon>
        <taxon>Fungi</taxon>
        <taxon>Dikarya</taxon>
        <taxon>Basidiomycota</taxon>
        <taxon>Agaricomycotina</taxon>
        <taxon>Agaricomycetes</taxon>
        <taxon>Polyporales</taxon>
        <taxon>Polyporaceae</taxon>
        <taxon>Dichomitus</taxon>
    </lineage>
</organism>
<dbReference type="Proteomes" id="UP000292957">
    <property type="component" value="Unassembled WGS sequence"/>
</dbReference>
<proteinExistence type="predicted"/>
<evidence type="ECO:0000313" key="1">
    <source>
        <dbReference type="EMBL" id="TBU34722.1"/>
    </source>
</evidence>
<dbReference type="EMBL" id="ML145088">
    <property type="protein sequence ID" value="TBU63758.1"/>
    <property type="molecule type" value="Genomic_DNA"/>
</dbReference>
<dbReference type="Proteomes" id="UP000292082">
    <property type="component" value="Unassembled WGS sequence"/>
</dbReference>
<dbReference type="SUPFAM" id="SSF81383">
    <property type="entry name" value="F-box domain"/>
    <property type="match status" value="1"/>
</dbReference>
<dbReference type="EMBL" id="ML143388">
    <property type="protein sequence ID" value="TBU34722.1"/>
    <property type="molecule type" value="Genomic_DNA"/>
</dbReference>
<dbReference type="InterPro" id="IPR036047">
    <property type="entry name" value="F-box-like_dom_sf"/>
</dbReference>
<dbReference type="AlphaFoldDB" id="A0A4V2K9G4"/>
<dbReference type="STRING" id="114155.A0A4V2K9G4"/>
<sequence length="592" mass="67158">MLNAYGSELPVELYIHICGFLNPLSSPDNIKTLVNLSAVDSYVRAIVARLSIWKVLYEDRYTHDVPEKEASRRQRFGDDWRGLYFERRALDHRALDLVDKIRTEIPGRAEHALVLAKDLSFDVWDALYEEITLPVPPYFRSDSDPCPDEPAAPHALPRSYWAKAVQGVIARYWAVTIWHGAAQNHLGIKMEDMLAAWSAFFGWSPHQIRDEFDESAEECRTLHGRETVWDQDDPNFDLRRACDTIIDYMRSQDWIGNAFDPDVDEYIVNSYPHTLLMEARDFPLTTFSKTWIFLCLCNHLGLLAYSTLVPQSDTAVCVVHTGKADHDPLLINLASDTSFYPASDLPVLKKFLDENGYLPPLSVRWFFLQSIKEAARNFTLYNEHRVAEWSDSPLDRALLASHAAQCALATTMIPSEDTFIVFPEGMADFLPLDAHVILLDALLFKTSDVVAVNNTHVEAVKQMAKQLEDLEKLVTRPSQFPGHDLGTIGKVVTAQPAQGDKGVIIGWTPSRDDSEIVLHKVAFPHGVEYWRKAELEYAGLPKEKALRLHNMLPQFGRYVEDVSFSEVDSEGNPTSFVLTAEMKTLYPDDNML</sequence>
<evidence type="ECO:0008006" key="4">
    <source>
        <dbReference type="Google" id="ProtNLM"/>
    </source>
</evidence>
<protein>
    <recommendedName>
        <fullName evidence="4">F-box domain-containing protein</fullName>
    </recommendedName>
</protein>